<dbReference type="RefSeq" id="WP_218150244.1">
    <property type="nucleotide sequence ID" value="NZ_FORI01000004.1"/>
</dbReference>
<dbReference type="Proteomes" id="UP000182737">
    <property type="component" value="Unassembled WGS sequence"/>
</dbReference>
<dbReference type="AlphaFoldDB" id="A0A1I3KDL4"/>
<sequence>MTIGEYVVSSPVSQYLKKHPEVNFKIHFSNTQDLLKSLENGEIDFALVEGYFPEKTFETLVYKTVDFVAVCSSNHVFKNKPRFLRDLFEERLIIREPGSGTRNILERNLALQNYSVENFSHYIQIENMHSVIQLLLEDCGISFLYRAAVEKELKEGSLMQIRLKDFSMKHDFTFLWQKDSAFAGEIKMLCSELKSFFC</sequence>
<evidence type="ECO:0000256" key="4">
    <source>
        <dbReference type="ARBA" id="ARBA00023163"/>
    </source>
</evidence>
<dbReference type="SUPFAM" id="SSF53850">
    <property type="entry name" value="Periplasmic binding protein-like II"/>
    <property type="match status" value="1"/>
</dbReference>
<dbReference type="PANTHER" id="PTHR30126:SF40">
    <property type="entry name" value="HTH-TYPE TRANSCRIPTIONAL REGULATOR GLTR"/>
    <property type="match status" value="1"/>
</dbReference>
<evidence type="ECO:0000313" key="7">
    <source>
        <dbReference type="Proteomes" id="UP000182737"/>
    </source>
</evidence>
<keyword evidence="3" id="KW-0238">DNA-binding</keyword>
<reference evidence="7" key="1">
    <citation type="submission" date="2016-10" db="EMBL/GenBank/DDBJ databases">
        <authorList>
            <person name="Varghese N."/>
            <person name="Submissions S."/>
        </authorList>
    </citation>
    <scope>NUCLEOTIDE SEQUENCE [LARGE SCALE GENOMIC DNA]</scope>
    <source>
        <strain evidence="7">XBD1002</strain>
    </source>
</reference>
<evidence type="ECO:0000256" key="2">
    <source>
        <dbReference type="ARBA" id="ARBA00023015"/>
    </source>
</evidence>
<accession>A0A1I3KDL4</accession>
<organism evidence="6 7">
    <name type="scientific">Treponema bryantii</name>
    <dbReference type="NCBI Taxonomy" id="163"/>
    <lineage>
        <taxon>Bacteria</taxon>
        <taxon>Pseudomonadati</taxon>
        <taxon>Spirochaetota</taxon>
        <taxon>Spirochaetia</taxon>
        <taxon>Spirochaetales</taxon>
        <taxon>Treponemataceae</taxon>
        <taxon>Treponema</taxon>
    </lineage>
</organism>
<dbReference type="InterPro" id="IPR005119">
    <property type="entry name" value="LysR_subst-bd"/>
</dbReference>
<name>A0A1I3KDL4_9SPIR</name>
<keyword evidence="4" id="KW-0804">Transcription</keyword>
<evidence type="ECO:0000256" key="3">
    <source>
        <dbReference type="ARBA" id="ARBA00023125"/>
    </source>
</evidence>
<dbReference type="Pfam" id="PF03466">
    <property type="entry name" value="LysR_substrate"/>
    <property type="match status" value="1"/>
</dbReference>
<comment type="similarity">
    <text evidence="1">Belongs to the LysR transcriptional regulatory family.</text>
</comment>
<dbReference type="PANTHER" id="PTHR30126">
    <property type="entry name" value="HTH-TYPE TRANSCRIPTIONAL REGULATOR"/>
    <property type="match status" value="1"/>
</dbReference>
<proteinExistence type="inferred from homology"/>
<protein>
    <submittedName>
        <fullName evidence="6">LysR substrate binding domain-containing protein</fullName>
    </submittedName>
</protein>
<evidence type="ECO:0000259" key="5">
    <source>
        <dbReference type="Pfam" id="PF03466"/>
    </source>
</evidence>
<keyword evidence="7" id="KW-1185">Reference proteome</keyword>
<feature type="domain" description="LysR substrate-binding" evidence="5">
    <location>
        <begin position="2"/>
        <end position="180"/>
    </location>
</feature>
<dbReference type="EMBL" id="FORI01000004">
    <property type="protein sequence ID" value="SFI70543.1"/>
    <property type="molecule type" value="Genomic_DNA"/>
</dbReference>
<dbReference type="GO" id="GO:0000976">
    <property type="term" value="F:transcription cis-regulatory region binding"/>
    <property type="evidence" value="ECO:0007669"/>
    <property type="project" value="TreeGrafter"/>
</dbReference>
<evidence type="ECO:0000256" key="1">
    <source>
        <dbReference type="ARBA" id="ARBA00009437"/>
    </source>
</evidence>
<dbReference type="Gene3D" id="3.40.190.10">
    <property type="entry name" value="Periplasmic binding protein-like II"/>
    <property type="match status" value="2"/>
</dbReference>
<keyword evidence="2" id="KW-0805">Transcription regulation</keyword>
<dbReference type="GO" id="GO:0006355">
    <property type="term" value="P:regulation of DNA-templated transcription"/>
    <property type="evidence" value="ECO:0007669"/>
    <property type="project" value="TreeGrafter"/>
</dbReference>
<evidence type="ECO:0000313" key="6">
    <source>
        <dbReference type="EMBL" id="SFI70543.1"/>
    </source>
</evidence>
<gene>
    <name evidence="6" type="ORF">SAMN04487775_104231</name>
</gene>